<evidence type="ECO:0000256" key="4">
    <source>
        <dbReference type="ARBA" id="ARBA00023002"/>
    </source>
</evidence>
<dbReference type="RefSeq" id="WP_153583223.1">
    <property type="nucleotide sequence ID" value="NZ_WJBU01000001.1"/>
</dbReference>
<evidence type="ECO:0000256" key="3">
    <source>
        <dbReference type="ARBA" id="ARBA00022827"/>
    </source>
</evidence>
<keyword evidence="2" id="KW-0285">Flavoprotein</keyword>
<dbReference type="GO" id="GO:0071949">
    <property type="term" value="F:FAD binding"/>
    <property type="evidence" value="ECO:0007669"/>
    <property type="project" value="InterPro"/>
</dbReference>
<proteinExistence type="predicted"/>
<comment type="cofactor">
    <cofactor evidence="1">
        <name>FAD</name>
        <dbReference type="ChEBI" id="CHEBI:57692"/>
    </cofactor>
</comment>
<organism evidence="7 8">
    <name type="scientific">Caenimonas koreensis DSM 17982</name>
    <dbReference type="NCBI Taxonomy" id="1121255"/>
    <lineage>
        <taxon>Bacteria</taxon>
        <taxon>Pseudomonadati</taxon>
        <taxon>Pseudomonadota</taxon>
        <taxon>Betaproteobacteria</taxon>
        <taxon>Burkholderiales</taxon>
        <taxon>Comamonadaceae</taxon>
        <taxon>Caenimonas</taxon>
    </lineage>
</organism>
<accession>A0A844B2F6</accession>
<dbReference type="Gene3D" id="3.50.50.60">
    <property type="entry name" value="FAD/NAD(P)-binding domain"/>
    <property type="match status" value="1"/>
</dbReference>
<dbReference type="PANTHER" id="PTHR13789">
    <property type="entry name" value="MONOOXYGENASE"/>
    <property type="match status" value="1"/>
</dbReference>
<keyword evidence="8" id="KW-1185">Reference proteome</keyword>
<dbReference type="PRINTS" id="PR00420">
    <property type="entry name" value="RNGMNOXGNASE"/>
</dbReference>
<dbReference type="Pfam" id="PF01494">
    <property type="entry name" value="FAD_binding_3"/>
    <property type="match status" value="1"/>
</dbReference>
<evidence type="ECO:0000313" key="8">
    <source>
        <dbReference type="Proteomes" id="UP000487350"/>
    </source>
</evidence>
<dbReference type="OrthoDB" id="9782160at2"/>
<dbReference type="PANTHER" id="PTHR13789:SF318">
    <property type="entry name" value="GERANYLGERANYL DIPHOSPHATE REDUCTASE"/>
    <property type="match status" value="1"/>
</dbReference>
<evidence type="ECO:0000259" key="6">
    <source>
        <dbReference type="Pfam" id="PF01494"/>
    </source>
</evidence>
<protein>
    <submittedName>
        <fullName evidence="7">3-hydroxybenzoate 6-monooxygenase</fullName>
        <ecNumber evidence="7">1.14.13.24</ecNumber>
    </submittedName>
</protein>
<dbReference type="SUPFAM" id="SSF51905">
    <property type="entry name" value="FAD/NAD(P)-binding domain"/>
    <property type="match status" value="1"/>
</dbReference>
<dbReference type="Proteomes" id="UP000487350">
    <property type="component" value="Unassembled WGS sequence"/>
</dbReference>
<dbReference type="InterPro" id="IPR002938">
    <property type="entry name" value="FAD-bd"/>
</dbReference>
<dbReference type="EMBL" id="WJBU01000001">
    <property type="protein sequence ID" value="MRD45879.1"/>
    <property type="molecule type" value="Genomic_DNA"/>
</dbReference>
<evidence type="ECO:0000256" key="5">
    <source>
        <dbReference type="ARBA" id="ARBA00023033"/>
    </source>
</evidence>
<feature type="domain" description="FAD-binding" evidence="6">
    <location>
        <begin position="8"/>
        <end position="334"/>
    </location>
</feature>
<dbReference type="SUPFAM" id="SSF54373">
    <property type="entry name" value="FAD-linked reductases, C-terminal domain"/>
    <property type="match status" value="1"/>
</dbReference>
<keyword evidence="5 7" id="KW-0503">Monooxygenase</keyword>
<dbReference type="InterPro" id="IPR050493">
    <property type="entry name" value="FAD-dep_Monooxygenase_BioMet"/>
</dbReference>
<dbReference type="InterPro" id="IPR036188">
    <property type="entry name" value="FAD/NAD-bd_sf"/>
</dbReference>
<keyword evidence="3" id="KW-0274">FAD</keyword>
<evidence type="ECO:0000313" key="7">
    <source>
        <dbReference type="EMBL" id="MRD45879.1"/>
    </source>
</evidence>
<evidence type="ECO:0000256" key="2">
    <source>
        <dbReference type="ARBA" id="ARBA00022630"/>
    </source>
</evidence>
<dbReference type="GO" id="GO:0018669">
    <property type="term" value="F:3-hydroxybenzoate 6-monooxygenase activity"/>
    <property type="evidence" value="ECO:0007669"/>
    <property type="project" value="UniProtKB-EC"/>
</dbReference>
<dbReference type="AlphaFoldDB" id="A0A844B2F6"/>
<dbReference type="NCBIfam" id="NF006021">
    <property type="entry name" value="PRK08163.1"/>
    <property type="match status" value="1"/>
</dbReference>
<comment type="caution">
    <text evidence="7">The sequence shown here is derived from an EMBL/GenBank/DDBJ whole genome shotgun (WGS) entry which is preliminary data.</text>
</comment>
<name>A0A844B2F6_9BURK</name>
<sequence>MATAHPLDLLVAGGGIGGLAAAFVLGRAGHRVTVLEQSAAFGEIGAGIQLGPNIFRMFDYLGITQAVSNVAFFPPGLGMNDVRTGEKVIRVPLGDTALAAYGFPYGVIYRADLHTVFLDACKALPNVTLRTSTKVESFSQDSQGVTLKLAASEGTAAQTLRGDALIGADGLWSRIREQVVGDGKPRVSGHIAYRAVLKREDVPAHLWSDDVLLWGGEKTHLVHYPLRRGELFNLVAVFHSNKYDEGWNTFGDTAELTERFADAVPQVRELLGKIETWKMWVLCDREPVKNWSDGRVTLLGDAAHPMLQYLAQGAGQAIEDAVVLGEAIATCNGNVSEAFHNYQKARYLRTGRVQLTARFYGDIYHASGVQRELRNQMFQGGKESAGFAGLKWMYDGIDPAKMFR</sequence>
<evidence type="ECO:0000256" key="1">
    <source>
        <dbReference type="ARBA" id="ARBA00001974"/>
    </source>
</evidence>
<dbReference type="EC" id="1.14.13.24" evidence="7"/>
<gene>
    <name evidence="7" type="ORF">GHT07_01200</name>
</gene>
<reference evidence="7 8" key="1">
    <citation type="submission" date="2019-11" db="EMBL/GenBank/DDBJ databases">
        <title>Caenimonas koreensis gen. nov., sp. nov., isolated from activated sludge.</title>
        <authorList>
            <person name="Seung H.R."/>
        </authorList>
    </citation>
    <scope>NUCLEOTIDE SEQUENCE [LARGE SCALE GENOMIC DNA]</scope>
    <source>
        <strain evidence="7 8">EMB320</strain>
    </source>
</reference>
<keyword evidence="4 7" id="KW-0560">Oxidoreductase</keyword>